<evidence type="ECO:0000313" key="9">
    <source>
        <dbReference type="EMBL" id="RAO72270.1"/>
    </source>
</evidence>
<accession>A0A364L8Y0</accession>
<evidence type="ECO:0000256" key="6">
    <source>
        <dbReference type="ARBA" id="ARBA00033752"/>
    </source>
</evidence>
<evidence type="ECO:0000256" key="8">
    <source>
        <dbReference type="SAM" id="MobiDB-lite"/>
    </source>
</evidence>
<dbReference type="GO" id="GO:0005762">
    <property type="term" value="C:mitochondrial large ribosomal subunit"/>
    <property type="evidence" value="ECO:0007669"/>
    <property type="project" value="TreeGrafter"/>
</dbReference>
<dbReference type="RefSeq" id="XP_040736784.1">
    <property type="nucleotide sequence ID" value="XM_040881070.1"/>
</dbReference>
<name>A0A364L8Y0_TALAM</name>
<feature type="compositionally biased region" description="Polar residues" evidence="8">
    <location>
        <begin position="25"/>
        <end position="36"/>
    </location>
</feature>
<dbReference type="Pfam" id="PF08561">
    <property type="entry name" value="Ribosomal_L37"/>
    <property type="match status" value="1"/>
</dbReference>
<comment type="similarity">
    <text evidence="6">Belongs to the mitochondrion-specific ribosomal protein mL54 family.</text>
</comment>
<feature type="compositionally biased region" description="Low complexity" evidence="8">
    <location>
        <begin position="54"/>
        <end position="63"/>
    </location>
</feature>
<organism evidence="9 10">
    <name type="scientific">Talaromyces amestolkiae</name>
    <dbReference type="NCBI Taxonomy" id="1196081"/>
    <lineage>
        <taxon>Eukaryota</taxon>
        <taxon>Fungi</taxon>
        <taxon>Dikarya</taxon>
        <taxon>Ascomycota</taxon>
        <taxon>Pezizomycotina</taxon>
        <taxon>Eurotiomycetes</taxon>
        <taxon>Eurotiomycetidae</taxon>
        <taxon>Eurotiales</taxon>
        <taxon>Trichocomaceae</taxon>
        <taxon>Talaromyces</taxon>
        <taxon>Talaromyces sect. Talaromyces</taxon>
    </lineage>
</organism>
<dbReference type="OrthoDB" id="10252718at2759"/>
<dbReference type="Proteomes" id="UP000249363">
    <property type="component" value="Unassembled WGS sequence"/>
</dbReference>
<evidence type="ECO:0000256" key="7">
    <source>
        <dbReference type="ARBA" id="ARBA00035179"/>
    </source>
</evidence>
<dbReference type="GeneID" id="63797496"/>
<evidence type="ECO:0000256" key="5">
    <source>
        <dbReference type="ARBA" id="ARBA00023274"/>
    </source>
</evidence>
<proteinExistence type="inferred from homology"/>
<comment type="caution">
    <text evidence="9">The sequence shown here is derived from an EMBL/GenBank/DDBJ whole genome shotgun (WGS) entry which is preliminary data.</text>
</comment>
<protein>
    <recommendedName>
        <fullName evidence="7">Large ribosomal subunit protein mL54</fullName>
    </recommendedName>
</protein>
<keyword evidence="10" id="KW-1185">Reference proteome</keyword>
<keyword evidence="4" id="KW-0496">Mitochondrion</keyword>
<evidence type="ECO:0000256" key="4">
    <source>
        <dbReference type="ARBA" id="ARBA00023128"/>
    </source>
</evidence>
<dbReference type="AlphaFoldDB" id="A0A364L8Y0"/>
<comment type="subcellular location">
    <subcellularLocation>
        <location evidence="1">Mitochondrion</location>
    </subcellularLocation>
</comment>
<evidence type="ECO:0000313" key="10">
    <source>
        <dbReference type="Proteomes" id="UP000249363"/>
    </source>
</evidence>
<dbReference type="PANTHER" id="PTHR28595:SF1">
    <property type="entry name" value="LARGE RIBOSOMAL SUBUNIT PROTEIN ML54"/>
    <property type="match status" value="1"/>
</dbReference>
<reference evidence="9 10" key="1">
    <citation type="journal article" date="2017" name="Biotechnol. Biofuels">
        <title>Differential beta-glucosidase expression as a function of carbon source availability in Talaromyces amestolkiae: a genomic and proteomic approach.</title>
        <authorList>
            <person name="de Eugenio L.I."/>
            <person name="Mendez-Liter J.A."/>
            <person name="Nieto-Dominguez M."/>
            <person name="Alonso L."/>
            <person name="Gil-Munoz J."/>
            <person name="Barriuso J."/>
            <person name="Prieto A."/>
            <person name="Martinez M.J."/>
        </authorList>
    </citation>
    <scope>NUCLEOTIDE SEQUENCE [LARGE SCALE GENOMIC DNA]</scope>
    <source>
        <strain evidence="9 10">CIB</strain>
    </source>
</reference>
<evidence type="ECO:0000256" key="3">
    <source>
        <dbReference type="ARBA" id="ARBA00022980"/>
    </source>
</evidence>
<keyword evidence="3" id="KW-0689">Ribosomal protein</keyword>
<feature type="compositionally biased region" description="Low complexity" evidence="8">
    <location>
        <begin position="15"/>
        <end position="24"/>
    </location>
</feature>
<dbReference type="GO" id="GO:0003735">
    <property type="term" value="F:structural constituent of ribosome"/>
    <property type="evidence" value="ECO:0007669"/>
    <property type="project" value="TreeGrafter"/>
</dbReference>
<gene>
    <name evidence="9" type="ORF">BHQ10_008282</name>
</gene>
<evidence type="ECO:0000256" key="2">
    <source>
        <dbReference type="ARBA" id="ARBA00022946"/>
    </source>
</evidence>
<keyword evidence="5" id="KW-0687">Ribonucleoprotein</keyword>
<dbReference type="PANTHER" id="PTHR28595">
    <property type="entry name" value="39S RIBOSOMAL PROTEIN L54, MITOCHONDRIAL"/>
    <property type="match status" value="1"/>
</dbReference>
<sequence>MPPPPAPRQPGGGSISIPSAISSATPGVSQPLSTPTDGVPQPPKWVNPGKDAARTAAADAVAAPTHEPSSCIAGTPLTGLNYTKGKPEIVALEDHEYPDWLWTLLDDSAKKSSDAGGVDVASLNKKQRKRYDKKMAALAATQPRKIPLHEQATDIIPAEYNTEQDGPRDIIAEAAAGLEKTEEITKSAREARRKGIRESNFLRGL</sequence>
<dbReference type="InterPro" id="IPR013870">
    <property type="entry name" value="Ribosomal_mL54"/>
</dbReference>
<feature type="region of interest" description="Disordered" evidence="8">
    <location>
        <begin position="1"/>
        <end position="78"/>
    </location>
</feature>
<keyword evidence="2" id="KW-0809">Transit peptide</keyword>
<dbReference type="STRING" id="1196081.A0A364L8Y0"/>
<evidence type="ECO:0000256" key="1">
    <source>
        <dbReference type="ARBA" id="ARBA00004173"/>
    </source>
</evidence>
<dbReference type="EMBL" id="MIKG01000018">
    <property type="protein sequence ID" value="RAO72270.1"/>
    <property type="molecule type" value="Genomic_DNA"/>
</dbReference>